<evidence type="ECO:0000313" key="1">
    <source>
        <dbReference type="EMBL" id="KAK5845737.1"/>
    </source>
</evidence>
<dbReference type="Proteomes" id="UP001358586">
    <property type="component" value="Chromosome 1"/>
</dbReference>
<sequence length="113" mass="13117">MEPRQINRVMIEGVEIMNIHLKFLWSWMNQEFGTRDHDETLNIVKGISDPIDIEVDVEVAVTIDGKVKTNIGLKLFLNESVVELIHFMAKIKEVRIEEIDEFVPFSFDSQDKA</sequence>
<gene>
    <name evidence="1" type="ORF">PVK06_001951</name>
</gene>
<comment type="caution">
    <text evidence="1">The sequence shown here is derived from an EMBL/GenBank/DDBJ whole genome shotgun (WGS) entry which is preliminary data.</text>
</comment>
<protein>
    <submittedName>
        <fullName evidence="1">Uncharacterized protein</fullName>
    </submittedName>
</protein>
<reference evidence="1 2" key="1">
    <citation type="submission" date="2023-03" db="EMBL/GenBank/DDBJ databases">
        <title>WGS of Gossypium arboreum.</title>
        <authorList>
            <person name="Yu D."/>
        </authorList>
    </citation>
    <scope>NUCLEOTIDE SEQUENCE [LARGE SCALE GENOMIC DNA]</scope>
    <source>
        <tissue evidence="1">Leaf</tissue>
    </source>
</reference>
<evidence type="ECO:0000313" key="2">
    <source>
        <dbReference type="Proteomes" id="UP001358586"/>
    </source>
</evidence>
<dbReference type="EMBL" id="JARKNE010000001">
    <property type="protein sequence ID" value="KAK5845737.1"/>
    <property type="molecule type" value="Genomic_DNA"/>
</dbReference>
<organism evidence="1 2">
    <name type="scientific">Gossypium arboreum</name>
    <name type="common">Tree cotton</name>
    <name type="synonym">Gossypium nanking</name>
    <dbReference type="NCBI Taxonomy" id="29729"/>
    <lineage>
        <taxon>Eukaryota</taxon>
        <taxon>Viridiplantae</taxon>
        <taxon>Streptophyta</taxon>
        <taxon>Embryophyta</taxon>
        <taxon>Tracheophyta</taxon>
        <taxon>Spermatophyta</taxon>
        <taxon>Magnoliopsida</taxon>
        <taxon>eudicotyledons</taxon>
        <taxon>Gunneridae</taxon>
        <taxon>Pentapetalae</taxon>
        <taxon>rosids</taxon>
        <taxon>malvids</taxon>
        <taxon>Malvales</taxon>
        <taxon>Malvaceae</taxon>
        <taxon>Malvoideae</taxon>
        <taxon>Gossypium</taxon>
    </lineage>
</organism>
<name>A0ABR0R3Q4_GOSAR</name>
<keyword evidence="2" id="KW-1185">Reference proteome</keyword>
<accession>A0ABR0R3Q4</accession>
<proteinExistence type="predicted"/>